<dbReference type="EMBL" id="CAJNDS010000301">
    <property type="protein sequence ID" value="CAE7041111.1"/>
    <property type="molecule type" value="Genomic_DNA"/>
</dbReference>
<proteinExistence type="predicted"/>
<dbReference type="OrthoDB" id="433392at2759"/>
<reference evidence="1" key="1">
    <citation type="submission" date="2021-02" db="EMBL/GenBank/DDBJ databases">
        <authorList>
            <person name="Dougan E. K."/>
            <person name="Rhodes N."/>
            <person name="Thang M."/>
            <person name="Chan C."/>
        </authorList>
    </citation>
    <scope>NUCLEOTIDE SEQUENCE</scope>
</reference>
<sequence length="89" mass="10054">ILPYFSCPLAGADVVRQTPQGAAPPPLTEPFEKMTPEEKMAVELNTTDTFTFLFWTNRSDFLRWELVNLPLGLGDKMDVFHGPQPINFV</sequence>
<feature type="non-terminal residue" evidence="1">
    <location>
        <position position="89"/>
    </location>
</feature>
<dbReference type="AlphaFoldDB" id="A0A812IPG7"/>
<accession>A0A812IPG7</accession>
<name>A0A812IPG7_9DINO</name>
<comment type="caution">
    <text evidence="1">The sequence shown here is derived from an EMBL/GenBank/DDBJ whole genome shotgun (WGS) entry which is preliminary data.</text>
</comment>
<keyword evidence="2" id="KW-1185">Reference proteome</keyword>
<organism evidence="1 2">
    <name type="scientific">Symbiodinium natans</name>
    <dbReference type="NCBI Taxonomy" id="878477"/>
    <lineage>
        <taxon>Eukaryota</taxon>
        <taxon>Sar</taxon>
        <taxon>Alveolata</taxon>
        <taxon>Dinophyceae</taxon>
        <taxon>Suessiales</taxon>
        <taxon>Symbiodiniaceae</taxon>
        <taxon>Symbiodinium</taxon>
    </lineage>
</organism>
<protein>
    <submittedName>
        <fullName evidence="1">Uncharacterized protein</fullName>
    </submittedName>
</protein>
<feature type="non-terminal residue" evidence="1">
    <location>
        <position position="1"/>
    </location>
</feature>
<evidence type="ECO:0000313" key="2">
    <source>
        <dbReference type="Proteomes" id="UP000604046"/>
    </source>
</evidence>
<dbReference type="Proteomes" id="UP000604046">
    <property type="component" value="Unassembled WGS sequence"/>
</dbReference>
<evidence type="ECO:0000313" key="1">
    <source>
        <dbReference type="EMBL" id="CAE7041111.1"/>
    </source>
</evidence>
<gene>
    <name evidence="1" type="ORF">SNAT2548_LOCUS4841</name>
</gene>